<organism evidence="2 3">
    <name type="scientific">Liquorilactobacillus sucicola DSM 21376 = JCM 15457</name>
    <dbReference type="NCBI Taxonomy" id="1423806"/>
    <lineage>
        <taxon>Bacteria</taxon>
        <taxon>Bacillati</taxon>
        <taxon>Bacillota</taxon>
        <taxon>Bacilli</taxon>
        <taxon>Lactobacillales</taxon>
        <taxon>Lactobacillaceae</taxon>
        <taxon>Liquorilactobacillus</taxon>
    </lineage>
</organism>
<dbReference type="CDD" id="cd00085">
    <property type="entry name" value="HNHc"/>
    <property type="match status" value="1"/>
</dbReference>
<dbReference type="Proteomes" id="UP000050961">
    <property type="component" value="Unassembled WGS sequence"/>
</dbReference>
<name>A0A0R2DVM9_9LACO</name>
<evidence type="ECO:0000259" key="1">
    <source>
        <dbReference type="SMART" id="SM00507"/>
    </source>
</evidence>
<dbReference type="Pfam" id="PF01844">
    <property type="entry name" value="HNH"/>
    <property type="match status" value="1"/>
</dbReference>
<accession>A0A0R2DVM9</accession>
<evidence type="ECO:0000313" key="3">
    <source>
        <dbReference type="Proteomes" id="UP000050961"/>
    </source>
</evidence>
<dbReference type="PATRIC" id="fig|1423806.3.peg.2346"/>
<dbReference type="InterPro" id="IPR002711">
    <property type="entry name" value="HNH"/>
</dbReference>
<dbReference type="GO" id="GO:0004519">
    <property type="term" value="F:endonuclease activity"/>
    <property type="evidence" value="ECO:0007669"/>
    <property type="project" value="InterPro"/>
</dbReference>
<dbReference type="SMART" id="SM00507">
    <property type="entry name" value="HNHc"/>
    <property type="match status" value="1"/>
</dbReference>
<feature type="domain" description="HNH nuclease" evidence="1">
    <location>
        <begin position="5"/>
        <end position="73"/>
    </location>
</feature>
<evidence type="ECO:0000313" key="2">
    <source>
        <dbReference type="EMBL" id="KRN07427.1"/>
    </source>
</evidence>
<comment type="caution">
    <text evidence="2">The sequence shown here is derived from an EMBL/GenBank/DDBJ whole genome shotgun (WGS) entry which is preliminary data.</text>
</comment>
<dbReference type="GO" id="GO:0003676">
    <property type="term" value="F:nucleic acid binding"/>
    <property type="evidence" value="ECO:0007669"/>
    <property type="project" value="InterPro"/>
</dbReference>
<sequence>MHHSYKWRKISERYRLKNPVCEQCLKDVRDPNSGNFEGIPRFSTSVDHIKPLFLGGDPYNEDNLQALCEVCHNKKSLEERREKK</sequence>
<dbReference type="InterPro" id="IPR003615">
    <property type="entry name" value="HNH_nuc"/>
</dbReference>
<dbReference type="GO" id="GO:0008270">
    <property type="term" value="F:zinc ion binding"/>
    <property type="evidence" value="ECO:0007669"/>
    <property type="project" value="InterPro"/>
</dbReference>
<reference evidence="2 3" key="1">
    <citation type="journal article" date="2015" name="Genome Announc.">
        <title>Expanding the biotechnology potential of lactobacilli through comparative genomics of 213 strains and associated genera.</title>
        <authorList>
            <person name="Sun Z."/>
            <person name="Harris H.M."/>
            <person name="McCann A."/>
            <person name="Guo C."/>
            <person name="Argimon S."/>
            <person name="Zhang W."/>
            <person name="Yang X."/>
            <person name="Jeffery I.B."/>
            <person name="Cooney J.C."/>
            <person name="Kagawa T.F."/>
            <person name="Liu W."/>
            <person name="Song Y."/>
            <person name="Salvetti E."/>
            <person name="Wrobel A."/>
            <person name="Rasinkangas P."/>
            <person name="Parkhill J."/>
            <person name="Rea M.C."/>
            <person name="O'Sullivan O."/>
            <person name="Ritari J."/>
            <person name="Douillard F.P."/>
            <person name="Paul Ross R."/>
            <person name="Yang R."/>
            <person name="Briner A.E."/>
            <person name="Felis G.E."/>
            <person name="de Vos W.M."/>
            <person name="Barrangou R."/>
            <person name="Klaenhammer T.R."/>
            <person name="Caufield P.W."/>
            <person name="Cui Y."/>
            <person name="Zhang H."/>
            <person name="O'Toole P.W."/>
        </authorList>
    </citation>
    <scope>NUCLEOTIDE SEQUENCE [LARGE SCALE GENOMIC DNA]</scope>
    <source>
        <strain evidence="2 3">DSM 21376</strain>
    </source>
</reference>
<proteinExistence type="predicted"/>
<keyword evidence="3" id="KW-1185">Reference proteome</keyword>
<gene>
    <name evidence="2" type="ORF">FD15_GL002295</name>
</gene>
<dbReference type="Gene3D" id="1.10.30.50">
    <property type="match status" value="1"/>
</dbReference>
<protein>
    <recommendedName>
        <fullName evidence="1">HNH nuclease domain-containing protein</fullName>
    </recommendedName>
</protein>
<dbReference type="AlphaFoldDB" id="A0A0R2DVM9"/>
<dbReference type="EMBL" id="AYZF01000003">
    <property type="protein sequence ID" value="KRN07427.1"/>
    <property type="molecule type" value="Genomic_DNA"/>
</dbReference>